<protein>
    <submittedName>
        <fullName evidence="2">Protein related to DCG1-involved in nitrogen-catabolite metabolism</fullName>
    </submittedName>
</protein>
<comment type="caution">
    <text evidence="2">The sequence shown here is derived from an EMBL/GenBank/DDBJ whole genome shotgun (WGS) entry which is preliminary data.</text>
</comment>
<comment type="similarity">
    <text evidence="1">Belongs to the HyuE racemase family.</text>
</comment>
<dbReference type="EMBL" id="NBII01000004">
    <property type="protein sequence ID" value="PAV19522.1"/>
    <property type="molecule type" value="Genomic_DNA"/>
</dbReference>
<gene>
    <name evidence="2" type="ORF">PNOK_0445600</name>
</gene>
<proteinExistence type="inferred from homology"/>
<dbReference type="AlphaFoldDB" id="A0A286UIV7"/>
<evidence type="ECO:0000313" key="2">
    <source>
        <dbReference type="EMBL" id="PAV19522.1"/>
    </source>
</evidence>
<dbReference type="Pfam" id="PF01177">
    <property type="entry name" value="Asp_Glu_race"/>
    <property type="match status" value="1"/>
</dbReference>
<sequence length="238" mass="25254">MADLKLLVINPNSSQSITDGLKESLDPLTPPKTRLSYFTAPSHAPAAISNIITANQTATYCYEELLKTKAIEEFDGFLICCFSDHPLIHMLREYLTEIQSSKPAIGIFEAGVAHAMLIGKRFGVVSTGSGIKNTLIAGMRSFLGANSERFAGVVTSGLGVVELREGDQSHIETRMRETSVKMAVMGADVIILGCAGMAGMEELVKGGVRDAGLGEVKVVDGAKAGVEILAGIARLARE</sequence>
<dbReference type="FunCoup" id="A0A286UIV7">
    <property type="interactions" value="4"/>
</dbReference>
<dbReference type="InterPro" id="IPR053714">
    <property type="entry name" value="Iso_Racemase_Enz_sf"/>
</dbReference>
<evidence type="ECO:0000256" key="1">
    <source>
        <dbReference type="ARBA" id="ARBA00038414"/>
    </source>
</evidence>
<name>A0A286UIV7_9AGAM</name>
<dbReference type="InterPro" id="IPR052186">
    <property type="entry name" value="Hydantoin_racemase-like"/>
</dbReference>
<organism evidence="2 3">
    <name type="scientific">Pyrrhoderma noxium</name>
    <dbReference type="NCBI Taxonomy" id="2282107"/>
    <lineage>
        <taxon>Eukaryota</taxon>
        <taxon>Fungi</taxon>
        <taxon>Dikarya</taxon>
        <taxon>Basidiomycota</taxon>
        <taxon>Agaricomycotina</taxon>
        <taxon>Agaricomycetes</taxon>
        <taxon>Hymenochaetales</taxon>
        <taxon>Hymenochaetaceae</taxon>
        <taxon>Pyrrhoderma</taxon>
    </lineage>
</organism>
<dbReference type="STRING" id="2282107.A0A286UIV7"/>
<accession>A0A286UIV7</accession>
<dbReference type="GO" id="GO:0047661">
    <property type="term" value="F:amino-acid racemase activity"/>
    <property type="evidence" value="ECO:0007669"/>
    <property type="project" value="InterPro"/>
</dbReference>
<keyword evidence="3" id="KW-1185">Reference proteome</keyword>
<dbReference type="PANTHER" id="PTHR28047">
    <property type="entry name" value="PROTEIN DCG1"/>
    <property type="match status" value="1"/>
</dbReference>
<evidence type="ECO:0000313" key="3">
    <source>
        <dbReference type="Proteomes" id="UP000217199"/>
    </source>
</evidence>
<dbReference type="InterPro" id="IPR015942">
    <property type="entry name" value="Asp/Glu/hydantoin_racemase"/>
</dbReference>
<reference evidence="2 3" key="1">
    <citation type="journal article" date="2017" name="Mol. Ecol.">
        <title>Comparative and population genomic landscape of Phellinus noxius: A hypervariable fungus causing root rot in trees.</title>
        <authorList>
            <person name="Chung C.L."/>
            <person name="Lee T.J."/>
            <person name="Akiba M."/>
            <person name="Lee H.H."/>
            <person name="Kuo T.H."/>
            <person name="Liu D."/>
            <person name="Ke H.M."/>
            <person name="Yokoi T."/>
            <person name="Roa M.B."/>
            <person name="Lu M.J."/>
            <person name="Chang Y.Y."/>
            <person name="Ann P.J."/>
            <person name="Tsai J.N."/>
            <person name="Chen C.Y."/>
            <person name="Tzean S.S."/>
            <person name="Ota Y."/>
            <person name="Hattori T."/>
            <person name="Sahashi N."/>
            <person name="Liou R.F."/>
            <person name="Kikuchi T."/>
            <person name="Tsai I.J."/>
        </authorList>
    </citation>
    <scope>NUCLEOTIDE SEQUENCE [LARGE SCALE GENOMIC DNA]</scope>
    <source>
        <strain evidence="2 3">FFPRI411160</strain>
    </source>
</reference>
<dbReference type="InParanoid" id="A0A286UIV7"/>
<dbReference type="Gene3D" id="3.40.50.12500">
    <property type="match status" value="1"/>
</dbReference>
<dbReference type="OrthoDB" id="412018at2759"/>
<dbReference type="PANTHER" id="PTHR28047:SF5">
    <property type="entry name" value="PROTEIN DCG1"/>
    <property type="match status" value="1"/>
</dbReference>
<dbReference type="Proteomes" id="UP000217199">
    <property type="component" value="Unassembled WGS sequence"/>
</dbReference>